<organism evidence="2 3">
    <name type="scientific">Phytophthora lilii</name>
    <dbReference type="NCBI Taxonomy" id="2077276"/>
    <lineage>
        <taxon>Eukaryota</taxon>
        <taxon>Sar</taxon>
        <taxon>Stramenopiles</taxon>
        <taxon>Oomycota</taxon>
        <taxon>Peronosporomycetes</taxon>
        <taxon>Peronosporales</taxon>
        <taxon>Peronosporaceae</taxon>
        <taxon>Phytophthora</taxon>
    </lineage>
</organism>
<keyword evidence="3" id="KW-1185">Reference proteome</keyword>
<sequence length="207" mass="22640">METCTLPTGASDPSSHHNVVPMTRYDDTSLQQPRKGTFLTETAWDFSFLSTNCKRSIGDQVIATQGHAHYVAGNNWNESKAEDISFAEPIGSCSCGSSSSLVRNSMLCTPIQLSNSVILQTLFRKQSKVQRPCRSCSNPNADQMKTDVMNFTNLVKQRAFHLKPPCLPTSSSPSKRAPGASPRRVTSAPACSRKFFLVLLSCFESGV</sequence>
<dbReference type="EMBL" id="BSXW01001442">
    <property type="protein sequence ID" value="GMF36817.1"/>
    <property type="molecule type" value="Genomic_DNA"/>
</dbReference>
<protein>
    <submittedName>
        <fullName evidence="2">Unnamed protein product</fullName>
    </submittedName>
</protein>
<name>A0A9W6XE45_9STRA</name>
<evidence type="ECO:0000313" key="3">
    <source>
        <dbReference type="Proteomes" id="UP001165083"/>
    </source>
</evidence>
<gene>
    <name evidence="2" type="ORF">Plil01_001555300</name>
</gene>
<dbReference type="OrthoDB" id="129360at2759"/>
<accession>A0A9W6XE45</accession>
<proteinExistence type="predicted"/>
<feature type="region of interest" description="Disordered" evidence="1">
    <location>
        <begin position="163"/>
        <end position="186"/>
    </location>
</feature>
<dbReference type="AlphaFoldDB" id="A0A9W6XE45"/>
<evidence type="ECO:0000313" key="2">
    <source>
        <dbReference type="EMBL" id="GMF36817.1"/>
    </source>
</evidence>
<evidence type="ECO:0000256" key="1">
    <source>
        <dbReference type="SAM" id="MobiDB-lite"/>
    </source>
</evidence>
<comment type="caution">
    <text evidence="2">The sequence shown here is derived from an EMBL/GenBank/DDBJ whole genome shotgun (WGS) entry which is preliminary data.</text>
</comment>
<reference evidence="2" key="1">
    <citation type="submission" date="2023-04" db="EMBL/GenBank/DDBJ databases">
        <title>Phytophthora lilii NBRC 32176.</title>
        <authorList>
            <person name="Ichikawa N."/>
            <person name="Sato H."/>
            <person name="Tonouchi N."/>
        </authorList>
    </citation>
    <scope>NUCLEOTIDE SEQUENCE</scope>
    <source>
        <strain evidence="2">NBRC 32176</strain>
    </source>
</reference>
<dbReference type="Proteomes" id="UP001165083">
    <property type="component" value="Unassembled WGS sequence"/>
</dbReference>